<evidence type="ECO:0000256" key="1">
    <source>
        <dbReference type="SAM" id="MobiDB-lite"/>
    </source>
</evidence>
<dbReference type="AlphaFoldDB" id="A0A2P4P5K3"/>
<organism evidence="2 3">
    <name type="scientific">Rhizophagus irregularis (strain DAOM 181602 / DAOM 197198 / MUCL 43194)</name>
    <name type="common">Arbuscular mycorrhizal fungus</name>
    <name type="synonym">Glomus intraradices</name>
    <dbReference type="NCBI Taxonomy" id="747089"/>
    <lineage>
        <taxon>Eukaryota</taxon>
        <taxon>Fungi</taxon>
        <taxon>Fungi incertae sedis</taxon>
        <taxon>Mucoromycota</taxon>
        <taxon>Glomeromycotina</taxon>
        <taxon>Glomeromycetes</taxon>
        <taxon>Glomerales</taxon>
        <taxon>Glomeraceae</taxon>
        <taxon>Rhizophagus</taxon>
    </lineage>
</organism>
<reference evidence="2 3" key="1">
    <citation type="journal article" date="2013" name="Proc. Natl. Acad. Sci. U.S.A.">
        <title>Genome of an arbuscular mycorrhizal fungus provides insight into the oldest plant symbiosis.</title>
        <authorList>
            <person name="Tisserant E."/>
            <person name="Malbreil M."/>
            <person name="Kuo A."/>
            <person name="Kohler A."/>
            <person name="Symeonidi A."/>
            <person name="Balestrini R."/>
            <person name="Charron P."/>
            <person name="Duensing N."/>
            <person name="Frei Dit Frey N."/>
            <person name="Gianinazzi-Pearson V."/>
            <person name="Gilbert L.B."/>
            <person name="Handa Y."/>
            <person name="Herr J.R."/>
            <person name="Hijri M."/>
            <person name="Koul R."/>
            <person name="Kawaguchi M."/>
            <person name="Krajinski F."/>
            <person name="Lammers P.J."/>
            <person name="Masclaux F.G."/>
            <person name="Murat C."/>
            <person name="Morin E."/>
            <person name="Ndikumana S."/>
            <person name="Pagni M."/>
            <person name="Petitpierre D."/>
            <person name="Requena N."/>
            <person name="Rosikiewicz P."/>
            <person name="Riley R."/>
            <person name="Saito K."/>
            <person name="San Clemente H."/>
            <person name="Shapiro H."/>
            <person name="van Tuinen D."/>
            <person name="Becard G."/>
            <person name="Bonfante P."/>
            <person name="Paszkowski U."/>
            <person name="Shachar-Hill Y.Y."/>
            <person name="Tuskan G.A."/>
            <person name="Young P.W."/>
            <person name="Sanders I.R."/>
            <person name="Henrissat B."/>
            <person name="Rensing S.A."/>
            <person name="Grigoriev I.V."/>
            <person name="Corradi N."/>
            <person name="Roux C."/>
            <person name="Martin F."/>
        </authorList>
    </citation>
    <scope>NUCLEOTIDE SEQUENCE [LARGE SCALE GENOMIC DNA]</scope>
    <source>
        <strain evidence="2 3">DAOM 197198</strain>
    </source>
</reference>
<name>A0A2P4P5K3_RHIID</name>
<sequence length="302" mass="34865">MEEHTTGVANSVFQQDQVVREKYMRRLNNTDFLEGENHSALASEDPKKENSKKRPAEEAPSIITPAPNLRGRSPPPSYKSVDNSFDAEASTPSPSNGHDVSDTGIHEDEVENPFITNYEEGSRNNNKFKTILSWQHAINRIYINDASKNDWVADGHNISLDFREFQLTSINLLETNQTFSYAKDIDRILCLSSIMYCNEVKPEFVTCSEKVWNKIRPRPLVPKMLPSVVQLIIIEYNMFLNDKQLLDIKWHENWVKWSTLSTDEDKSIFDCAQEVTKNFFTYLSSVSFDEDKKLDEDTFVHR</sequence>
<reference evidence="2 3" key="2">
    <citation type="journal article" date="2018" name="New Phytol.">
        <title>High intraspecific genome diversity in the model arbuscular mycorrhizal symbiont Rhizophagus irregularis.</title>
        <authorList>
            <person name="Chen E.C.H."/>
            <person name="Morin E."/>
            <person name="Beaudet D."/>
            <person name="Noel J."/>
            <person name="Yildirir G."/>
            <person name="Ndikumana S."/>
            <person name="Charron P."/>
            <person name="St-Onge C."/>
            <person name="Giorgi J."/>
            <person name="Kruger M."/>
            <person name="Marton T."/>
            <person name="Ropars J."/>
            <person name="Grigoriev I.V."/>
            <person name="Hainaut M."/>
            <person name="Henrissat B."/>
            <person name="Roux C."/>
            <person name="Martin F."/>
            <person name="Corradi N."/>
        </authorList>
    </citation>
    <scope>NUCLEOTIDE SEQUENCE [LARGE SCALE GENOMIC DNA]</scope>
    <source>
        <strain evidence="2 3">DAOM 197198</strain>
    </source>
</reference>
<protein>
    <submittedName>
        <fullName evidence="2">Uncharacterized protein</fullName>
    </submittedName>
</protein>
<gene>
    <name evidence="2" type="ORF">GLOIN_2v1711017</name>
</gene>
<feature type="compositionally biased region" description="Basic and acidic residues" evidence="1">
    <location>
        <begin position="44"/>
        <end position="57"/>
    </location>
</feature>
<evidence type="ECO:0000313" key="2">
    <source>
        <dbReference type="EMBL" id="POG60671.1"/>
    </source>
</evidence>
<accession>A0A2P4P5K3</accession>
<dbReference type="VEuPathDB" id="FungiDB:RhiirFUN_011855"/>
<comment type="caution">
    <text evidence="2">The sequence shown here is derived from an EMBL/GenBank/DDBJ whole genome shotgun (WGS) entry which is preliminary data.</text>
</comment>
<dbReference type="EMBL" id="AUPC02000376">
    <property type="protein sequence ID" value="POG60671.1"/>
    <property type="molecule type" value="Genomic_DNA"/>
</dbReference>
<keyword evidence="3" id="KW-1185">Reference proteome</keyword>
<proteinExistence type="predicted"/>
<feature type="region of interest" description="Disordered" evidence="1">
    <location>
        <begin position="30"/>
        <end position="107"/>
    </location>
</feature>
<dbReference type="Proteomes" id="UP000018888">
    <property type="component" value="Unassembled WGS sequence"/>
</dbReference>
<evidence type="ECO:0000313" key="3">
    <source>
        <dbReference type="Proteomes" id="UP000018888"/>
    </source>
</evidence>